<dbReference type="EMBL" id="JAAMOB010000010">
    <property type="protein sequence ID" value="KAF4108347.1"/>
    <property type="molecule type" value="Genomic_DNA"/>
</dbReference>
<dbReference type="PROSITE" id="PS51808">
    <property type="entry name" value="CHCH"/>
    <property type="match status" value="1"/>
</dbReference>
<evidence type="ECO:0000313" key="2">
    <source>
        <dbReference type="EMBL" id="KAF4108347.1"/>
    </source>
</evidence>
<name>A0A7J6CLZ4_9TELE</name>
<keyword evidence="1" id="KW-1133">Transmembrane helix</keyword>
<dbReference type="AlphaFoldDB" id="A0A7J6CLZ4"/>
<dbReference type="PANTHER" id="PTHR13639:SF2">
    <property type="entry name" value="CYTOCHROME C OXIDASE ASSEMBLY FACTOR 4 HOMOLOG, MITOCHONDRIAL"/>
    <property type="match status" value="1"/>
</dbReference>
<dbReference type="SUPFAM" id="SSF81321">
    <property type="entry name" value="Family A G protein-coupled receptor-like"/>
    <property type="match status" value="1"/>
</dbReference>
<comment type="caution">
    <text evidence="2">The sequence shown here is derived from an EMBL/GenBank/DDBJ whole genome shotgun (WGS) entry which is preliminary data.</text>
</comment>
<accession>A0A7J6CLZ4</accession>
<organism evidence="2 3">
    <name type="scientific">Onychostoma macrolepis</name>
    <dbReference type="NCBI Taxonomy" id="369639"/>
    <lineage>
        <taxon>Eukaryota</taxon>
        <taxon>Metazoa</taxon>
        <taxon>Chordata</taxon>
        <taxon>Craniata</taxon>
        <taxon>Vertebrata</taxon>
        <taxon>Euteleostomi</taxon>
        <taxon>Actinopterygii</taxon>
        <taxon>Neopterygii</taxon>
        <taxon>Teleostei</taxon>
        <taxon>Ostariophysi</taxon>
        <taxon>Cypriniformes</taxon>
        <taxon>Cyprinidae</taxon>
        <taxon>Acrossocheilinae</taxon>
        <taxon>Onychostoma</taxon>
    </lineage>
</organism>
<dbReference type="PANTHER" id="PTHR13639">
    <property type="entry name" value="CYTOCHROME C OXIDASE ASSEMBLY FACTOR 4 HOMOLOG, MITOCHONDRIAL"/>
    <property type="match status" value="1"/>
</dbReference>
<dbReference type="Gene3D" id="1.20.1070.10">
    <property type="entry name" value="Rhodopsin 7-helix transmembrane proteins"/>
    <property type="match status" value="1"/>
</dbReference>
<keyword evidence="1" id="KW-0472">Membrane</keyword>
<dbReference type="GO" id="GO:0033617">
    <property type="term" value="P:mitochondrial respiratory chain complex IV assembly"/>
    <property type="evidence" value="ECO:0007669"/>
    <property type="project" value="InterPro"/>
</dbReference>
<protein>
    <recommendedName>
        <fullName evidence="4">CHCH domain-containing protein</fullName>
    </recommendedName>
</protein>
<dbReference type="InterPro" id="IPR009069">
    <property type="entry name" value="Cys_alpha_HP_mot_SF"/>
</dbReference>
<sequence length="145" mass="16593">MCNVFLIAIIFYDHRLHVPEFMAVANLALVDIILITSLVPGMIKTYIVLDNVVPFKLCLVQMMTSTPPSPHNRSRSEDEDDPVDGMISRTGCAELHYALQECMAEHQDWRKCQTEVQKFKECMTTYQNTRKVQLLKQRTSATQSA</sequence>
<keyword evidence="3" id="KW-1185">Reference proteome</keyword>
<dbReference type="SUPFAM" id="SSF47072">
    <property type="entry name" value="Cysteine alpha-hairpin motif"/>
    <property type="match status" value="1"/>
</dbReference>
<gene>
    <name evidence="2" type="ORF">G5714_011106</name>
</gene>
<dbReference type="Proteomes" id="UP000579812">
    <property type="component" value="Unassembled WGS sequence"/>
</dbReference>
<evidence type="ECO:0000313" key="3">
    <source>
        <dbReference type="Proteomes" id="UP000579812"/>
    </source>
</evidence>
<dbReference type="InterPro" id="IPR039870">
    <property type="entry name" value="Coa4-like"/>
</dbReference>
<dbReference type="GO" id="GO:0005758">
    <property type="term" value="C:mitochondrial intermembrane space"/>
    <property type="evidence" value="ECO:0007669"/>
    <property type="project" value="InterPro"/>
</dbReference>
<proteinExistence type="predicted"/>
<reference evidence="2 3" key="1">
    <citation type="submission" date="2020-04" db="EMBL/GenBank/DDBJ databases">
        <title>Chromosome-level genome assembly of a cyprinid fish Onychostoma macrolepis by integration of Nanopore Sequencing, Bionano and Hi-C technology.</title>
        <authorList>
            <person name="Wang D."/>
        </authorList>
    </citation>
    <scope>NUCLEOTIDE SEQUENCE [LARGE SCALE GENOMIC DNA]</scope>
    <source>
        <strain evidence="2">SWU-2019</strain>
        <tissue evidence="2">Muscle</tissue>
    </source>
</reference>
<feature type="transmembrane region" description="Helical" evidence="1">
    <location>
        <begin position="21"/>
        <end position="39"/>
    </location>
</feature>
<evidence type="ECO:0008006" key="4">
    <source>
        <dbReference type="Google" id="ProtNLM"/>
    </source>
</evidence>
<keyword evidence="1" id="KW-0812">Transmembrane</keyword>
<evidence type="ECO:0000256" key="1">
    <source>
        <dbReference type="SAM" id="Phobius"/>
    </source>
</evidence>